<dbReference type="GO" id="GO:0016094">
    <property type="term" value="P:polyprenol biosynthetic process"/>
    <property type="evidence" value="ECO:0007669"/>
    <property type="project" value="TreeGrafter"/>
</dbReference>
<name>A0A7C5QEC7_CALS0</name>
<dbReference type="PANTHER" id="PTHR10291">
    <property type="entry name" value="DEHYDRODOLICHYL DIPHOSPHATE SYNTHASE FAMILY MEMBER"/>
    <property type="match status" value="1"/>
</dbReference>
<organism evidence="5">
    <name type="scientific">Caldiarchaeum subterraneum</name>
    <dbReference type="NCBI Taxonomy" id="311458"/>
    <lineage>
        <taxon>Archaea</taxon>
        <taxon>Nitrososphaerota</taxon>
        <taxon>Candidatus Caldarchaeales</taxon>
        <taxon>Candidatus Caldarchaeaceae</taxon>
        <taxon>Candidatus Caldarchaeum</taxon>
    </lineage>
</organism>
<comment type="cofactor">
    <cofactor evidence="4">
        <name>Mg(2+)</name>
        <dbReference type="ChEBI" id="CHEBI:18420"/>
    </cofactor>
    <text evidence="4">Binds 2 magnesium ions per subunit.</text>
</comment>
<evidence type="ECO:0000313" key="5">
    <source>
        <dbReference type="EMBL" id="HHK69011.1"/>
    </source>
</evidence>
<feature type="binding site" evidence="4">
    <location>
        <begin position="215"/>
        <end position="217"/>
    </location>
    <ligand>
        <name>substrate</name>
    </ligand>
</feature>
<comment type="caution">
    <text evidence="4">Lacks conserved residue(s) required for the propagation of feature annotation.</text>
</comment>
<evidence type="ECO:0000256" key="1">
    <source>
        <dbReference type="ARBA" id="ARBA00022679"/>
    </source>
</evidence>
<dbReference type="InterPro" id="IPR018520">
    <property type="entry name" value="UPP_synth-like_CS"/>
</dbReference>
<dbReference type="PANTHER" id="PTHR10291:SF43">
    <property type="entry name" value="DEHYDRODOLICHYL DIPHOSPHATE SYNTHASE COMPLEX SUBUNIT DHDDS"/>
    <property type="match status" value="1"/>
</dbReference>
<keyword evidence="3 4" id="KW-0460">Magnesium</keyword>
<feature type="binding site" evidence="4">
    <location>
        <begin position="38"/>
        <end position="41"/>
    </location>
    <ligand>
        <name>substrate</name>
    </ligand>
</feature>
<keyword evidence="2 4" id="KW-0479">Metal-binding</keyword>
<comment type="similarity">
    <text evidence="4">Belongs to the UPP synthase family.</text>
</comment>
<gene>
    <name evidence="4 5" type="primary">uppS</name>
    <name evidence="5" type="ORF">ENM11_07700</name>
</gene>
<dbReference type="EMBL" id="DRWN01000065">
    <property type="protein sequence ID" value="HHK69011.1"/>
    <property type="molecule type" value="Genomic_DNA"/>
</dbReference>
<feature type="binding site" evidence="4">
    <location>
        <begin position="82"/>
        <end position="84"/>
    </location>
    <ligand>
        <name>substrate</name>
    </ligand>
</feature>
<dbReference type="Gene3D" id="3.40.1180.10">
    <property type="entry name" value="Decaprenyl diphosphate synthase-like"/>
    <property type="match status" value="1"/>
</dbReference>
<dbReference type="SUPFAM" id="SSF64005">
    <property type="entry name" value="Undecaprenyl diphosphate synthase"/>
    <property type="match status" value="1"/>
</dbReference>
<dbReference type="HAMAP" id="MF_01139">
    <property type="entry name" value="ISPT"/>
    <property type="match status" value="1"/>
</dbReference>
<dbReference type="Pfam" id="PF01255">
    <property type="entry name" value="Prenyltransf"/>
    <property type="match status" value="1"/>
</dbReference>
<comment type="function">
    <text evidence="4">Catalyzes the sequential condensation of isopentenyl diphosphate (IPP) with geranylgeranyl diphosphate (GGPP) to yield (2Z,6Z,10Z,14Z,18Z,22Z,26Z,30E,34E,38E)-undecaprenyl diphosphate (tritrans,heptacis-UPP). It is probably the precursor of glycosyl carrier lipids.</text>
</comment>
<dbReference type="GO" id="GO:0045547">
    <property type="term" value="F:ditrans,polycis-polyprenyl diphosphate synthase [(2E,6E)-farnesyl diphosphate specific] activity"/>
    <property type="evidence" value="ECO:0007669"/>
    <property type="project" value="TreeGrafter"/>
</dbReference>
<dbReference type="InterPro" id="IPR001441">
    <property type="entry name" value="UPP_synth-like"/>
</dbReference>
<accession>A0A7C5QEC7</accession>
<feature type="binding site" evidence="4">
    <location>
        <position position="42"/>
    </location>
    <ligand>
        <name>substrate</name>
    </ligand>
</feature>
<feature type="binding site" evidence="4">
    <location>
        <position position="37"/>
    </location>
    <ligand>
        <name>Mg(2+)</name>
        <dbReference type="ChEBI" id="CHEBI:18420"/>
    </ligand>
</feature>
<dbReference type="AlphaFoldDB" id="A0A7C5QEC7"/>
<reference evidence="5" key="1">
    <citation type="journal article" date="2020" name="mSystems">
        <title>Genome- and Community-Level Interaction Insights into Carbon Utilization and Element Cycling Functions of Hydrothermarchaeota in Hydrothermal Sediment.</title>
        <authorList>
            <person name="Zhou Z."/>
            <person name="Liu Y."/>
            <person name="Xu W."/>
            <person name="Pan J."/>
            <person name="Luo Z.H."/>
            <person name="Li M."/>
        </authorList>
    </citation>
    <scope>NUCLEOTIDE SEQUENCE [LARGE SCALE GENOMIC DNA]</scope>
    <source>
        <strain evidence="5">SpSt-1056</strain>
    </source>
</reference>
<evidence type="ECO:0000256" key="4">
    <source>
        <dbReference type="HAMAP-Rule" id="MF_01139"/>
    </source>
</evidence>
<comment type="subunit">
    <text evidence="4">Homodimer.</text>
</comment>
<dbReference type="FunFam" id="3.40.1180.10:FF:000003">
    <property type="entry name" value="Isoprenyl transferase 2"/>
    <property type="match status" value="1"/>
</dbReference>
<comment type="catalytic activity">
    <reaction evidence="4">
        <text>geranylgeranyl diphosphate + 7 isopentenyl diphosphate = tri-trans,hepta-cis-undecaprenyl diphosphate + 7 diphosphate</text>
        <dbReference type="Rhea" id="RHEA:27622"/>
        <dbReference type="ChEBI" id="CHEBI:33019"/>
        <dbReference type="ChEBI" id="CHEBI:57533"/>
        <dbReference type="ChEBI" id="CHEBI:60388"/>
        <dbReference type="ChEBI" id="CHEBI:128769"/>
        <dbReference type="EC" id="2.5.1.89"/>
    </reaction>
</comment>
<evidence type="ECO:0000256" key="3">
    <source>
        <dbReference type="ARBA" id="ARBA00022842"/>
    </source>
</evidence>
<dbReference type="CDD" id="cd00475">
    <property type="entry name" value="Cis_IPPS"/>
    <property type="match status" value="1"/>
</dbReference>
<proteinExistence type="inferred from homology"/>
<protein>
    <recommendedName>
        <fullName evidence="4">Tritrans,polycis-undecaprenyl-diphosphate synthase (geranylgeranyl-diphosphate specific)</fullName>
        <ecNumber evidence="4">2.5.1.89</ecNumber>
    </recommendedName>
    <alternativeName>
        <fullName evidence="4">Undecaprenyl diphosphate synthase</fullName>
        <shortName evidence="4">UDS</shortName>
    </alternativeName>
    <alternativeName>
        <fullName evidence="4">Undecaprenyl pyrophosphate synthase</fullName>
        <shortName evidence="4">UPP synthase</shortName>
    </alternativeName>
</protein>
<dbReference type="NCBIfam" id="TIGR00055">
    <property type="entry name" value="uppS"/>
    <property type="match status" value="1"/>
</dbReference>
<feature type="binding site" evidence="4">
    <location>
        <position position="88"/>
    </location>
    <ligand>
        <name>substrate</name>
    </ligand>
</feature>
<feature type="binding site" evidence="4">
    <location>
        <position position="228"/>
    </location>
    <ligand>
        <name>Mg(2+)</name>
        <dbReference type="ChEBI" id="CHEBI:18420"/>
    </ligand>
</feature>
<dbReference type="EC" id="2.5.1.89" evidence="4"/>
<feature type="active site" description="Proton acceptor" evidence="4">
    <location>
        <position position="85"/>
    </location>
</feature>
<dbReference type="InterPro" id="IPR036424">
    <property type="entry name" value="UPP_synth-like_sf"/>
</dbReference>
<comment type="caution">
    <text evidence="5">The sequence shown here is derived from an EMBL/GenBank/DDBJ whole genome shotgun (WGS) entry which is preliminary data.</text>
</comment>
<keyword evidence="1 4" id="KW-0808">Transferase</keyword>
<feature type="binding site" evidence="4">
    <location>
        <position position="209"/>
    </location>
    <ligand>
        <name>substrate</name>
    </ligand>
</feature>
<feature type="active site" evidence="4">
    <location>
        <position position="37"/>
    </location>
</feature>
<evidence type="ECO:0000256" key="2">
    <source>
        <dbReference type="ARBA" id="ARBA00022723"/>
    </source>
</evidence>
<sequence>MLRPLLRCLGVYWIYERWLYHTVSKKTLPKHVALILDGNRRWARRRGWPPWKGHYAGADKVEYLLGKMLRLGIETVTLYVLSTENLRRAPEEVEELFKLIVERAERLRTNPDIHKHKVRVKVIGRKEMLPENVTAALNSLEKATENYDRHFLNLAIAYGGRVEILDAVRKIASEACNGRLKIDEIDENIFEKHLYTHDIPNPEPDLIIRTSGEARISNFLLWQSAYSEFVFQDIYFPDFRMIDLLRAVRTYQQRERRFGL</sequence>
<dbReference type="GO" id="GO:0000287">
    <property type="term" value="F:magnesium ion binding"/>
    <property type="evidence" value="ECO:0007669"/>
    <property type="project" value="UniProtKB-UniRule"/>
</dbReference>
<dbReference type="PROSITE" id="PS01066">
    <property type="entry name" value="UPP_SYNTHASE"/>
    <property type="match status" value="1"/>
</dbReference>
<feature type="binding site" evidence="4">
    <location>
        <position position="54"/>
    </location>
    <ligand>
        <name>substrate</name>
    </ligand>
</feature>